<dbReference type="Gene3D" id="3.40.1800.10">
    <property type="entry name" value="His-Me finger endonucleases"/>
    <property type="match status" value="1"/>
</dbReference>
<gene>
    <name evidence="1" type="ORF">ACFFUA_15605</name>
</gene>
<name>A0ABV5L9M9_9ACTN</name>
<evidence type="ECO:0000313" key="1">
    <source>
        <dbReference type="EMBL" id="MFB9348871.1"/>
    </source>
</evidence>
<accession>A0ABV5L9M9</accession>
<dbReference type="Pfam" id="PF02945">
    <property type="entry name" value="Endonuclease_7"/>
    <property type="match status" value="1"/>
</dbReference>
<keyword evidence="1" id="KW-0540">Nuclease</keyword>
<dbReference type="GO" id="GO:0004519">
    <property type="term" value="F:endonuclease activity"/>
    <property type="evidence" value="ECO:0007669"/>
    <property type="project" value="UniProtKB-KW"/>
</dbReference>
<keyword evidence="1" id="KW-0255">Endonuclease</keyword>
<keyword evidence="2" id="KW-1185">Reference proteome</keyword>
<evidence type="ECO:0000313" key="2">
    <source>
        <dbReference type="Proteomes" id="UP001589753"/>
    </source>
</evidence>
<dbReference type="SUPFAM" id="SSF54060">
    <property type="entry name" value="His-Me finger endonucleases"/>
    <property type="match status" value="1"/>
</dbReference>
<reference evidence="1 2" key="1">
    <citation type="submission" date="2024-09" db="EMBL/GenBank/DDBJ databases">
        <authorList>
            <person name="Sun Q."/>
            <person name="Mori K."/>
        </authorList>
    </citation>
    <scope>NUCLEOTIDE SEQUENCE [LARGE SCALE GENOMIC DNA]</scope>
    <source>
        <strain evidence="1 2">JCM 9767</strain>
    </source>
</reference>
<organism evidence="1 2">
    <name type="scientific">Streptomyces heliomycini</name>
    <dbReference type="NCBI Taxonomy" id="284032"/>
    <lineage>
        <taxon>Bacteria</taxon>
        <taxon>Bacillati</taxon>
        <taxon>Actinomycetota</taxon>
        <taxon>Actinomycetes</taxon>
        <taxon>Kitasatosporales</taxon>
        <taxon>Streptomycetaceae</taxon>
        <taxon>Streptomyces</taxon>
    </lineage>
</organism>
<protein>
    <submittedName>
        <fullName evidence="1">Endonuclease domain-containing protein</fullName>
    </submittedName>
</protein>
<proteinExistence type="predicted"/>
<keyword evidence="1" id="KW-0378">Hydrolase</keyword>
<dbReference type="InterPro" id="IPR038563">
    <property type="entry name" value="Endonuclease_7_sf"/>
</dbReference>
<sequence length="127" mass="14781">MARQAQRHNLTVRDVNEILEVQGHVCALCGLGPEGDEGRSYWCIDHDHNCCSSFQRWTCGGCVRGLLCNGCNVRGVAWYEYLPHDRRDWQRMNDYLANPPADRCLETRQYRIRALRRTRQARPNSCL</sequence>
<dbReference type="RefSeq" id="WP_380955948.1">
    <property type="nucleotide sequence ID" value="NZ_JBHMDI010000035.1"/>
</dbReference>
<dbReference type="InterPro" id="IPR004211">
    <property type="entry name" value="Endonuclease_7"/>
</dbReference>
<dbReference type="EMBL" id="JBHMDI010000035">
    <property type="protein sequence ID" value="MFB9348871.1"/>
    <property type="molecule type" value="Genomic_DNA"/>
</dbReference>
<dbReference type="Proteomes" id="UP001589753">
    <property type="component" value="Unassembled WGS sequence"/>
</dbReference>
<dbReference type="InterPro" id="IPR044925">
    <property type="entry name" value="His-Me_finger_sf"/>
</dbReference>
<comment type="caution">
    <text evidence="1">The sequence shown here is derived from an EMBL/GenBank/DDBJ whole genome shotgun (WGS) entry which is preliminary data.</text>
</comment>